<feature type="transmembrane region" description="Helical" evidence="6">
    <location>
        <begin position="21"/>
        <end position="41"/>
    </location>
</feature>
<feature type="transmembrane region" description="Helical" evidence="6">
    <location>
        <begin position="144"/>
        <end position="162"/>
    </location>
</feature>
<feature type="transmembrane region" description="Helical" evidence="6">
    <location>
        <begin position="104"/>
        <end position="124"/>
    </location>
</feature>
<dbReference type="PANTHER" id="PTHR23513:SF11">
    <property type="entry name" value="STAPHYLOFERRIN A TRANSPORTER"/>
    <property type="match status" value="1"/>
</dbReference>
<keyword evidence="2" id="KW-1003">Cell membrane</keyword>
<accession>A0AAU7TML3</accession>
<dbReference type="InterPro" id="IPR020846">
    <property type="entry name" value="MFS_dom"/>
</dbReference>
<dbReference type="GO" id="GO:0022857">
    <property type="term" value="F:transmembrane transporter activity"/>
    <property type="evidence" value="ECO:0007669"/>
    <property type="project" value="InterPro"/>
</dbReference>
<evidence type="ECO:0000256" key="3">
    <source>
        <dbReference type="ARBA" id="ARBA00022692"/>
    </source>
</evidence>
<dbReference type="Gene3D" id="1.20.1250.20">
    <property type="entry name" value="MFS general substrate transporter like domains"/>
    <property type="match status" value="1"/>
</dbReference>
<proteinExistence type="predicted"/>
<dbReference type="PANTHER" id="PTHR23513">
    <property type="entry name" value="INTEGRAL MEMBRANE EFFLUX PROTEIN-RELATED"/>
    <property type="match status" value="1"/>
</dbReference>
<feature type="transmembrane region" description="Helical" evidence="6">
    <location>
        <begin position="251"/>
        <end position="269"/>
    </location>
</feature>
<sequence>MKQILQTSIWSYRDIRLVLPARALSYAGDSIALIALMLRVSEGHGPAAVTALLLAFAVPTVVMIPFAGRIVDGYDSRTVLVWSGLLQVAAGVGLAFVHDLASTLALVCVLQLGQAVAGPAWGALIPRIVGEELVGRSTGASQALIGVATLAGSAAGGLLVGMAGSRGALLVDAGTFLVLVVVAALVRTRRRPAAGAARERGGVSAGLRVIFEDGVLRILVPALWLFVLVGEAVNVVEVFLITDELGLGPELYGAAGAATGAGAIVGAWYSGRLDGDRARSGGVVAGMGAIGAASVLMGLAGNLVTLLIGATVIGVGSGMLNAATSALVVTRSAEAVRGRVIAALNGTARSFSLLAMLLGGLAGALLGPRGTFVSCGVACAVAAAVVGVLVVRSFVLAGVETKDSELEVVSH</sequence>
<dbReference type="InterPro" id="IPR022324">
    <property type="entry name" value="Bacilysin_exporter_BacE_put"/>
</dbReference>
<feature type="transmembrane region" description="Helical" evidence="6">
    <location>
        <begin position="79"/>
        <end position="98"/>
    </location>
</feature>
<keyword evidence="5 6" id="KW-0472">Membrane</keyword>
<feature type="transmembrane region" description="Helical" evidence="6">
    <location>
        <begin position="47"/>
        <end position="67"/>
    </location>
</feature>
<keyword evidence="4 6" id="KW-1133">Transmembrane helix</keyword>
<protein>
    <submittedName>
        <fullName evidence="8">MFS transporter</fullName>
    </submittedName>
</protein>
<feature type="transmembrane region" description="Helical" evidence="6">
    <location>
        <begin position="341"/>
        <end position="365"/>
    </location>
</feature>
<feature type="domain" description="Major facilitator superfamily (MFS) profile" evidence="7">
    <location>
        <begin position="215"/>
        <end position="411"/>
    </location>
</feature>
<keyword evidence="3 6" id="KW-0812">Transmembrane</keyword>
<evidence type="ECO:0000256" key="5">
    <source>
        <dbReference type="ARBA" id="ARBA00023136"/>
    </source>
</evidence>
<feature type="transmembrane region" description="Helical" evidence="6">
    <location>
        <begin position="281"/>
        <end position="300"/>
    </location>
</feature>
<feature type="transmembrane region" description="Helical" evidence="6">
    <location>
        <begin position="218"/>
        <end position="239"/>
    </location>
</feature>
<evidence type="ECO:0000313" key="8">
    <source>
        <dbReference type="EMBL" id="XBV27861.1"/>
    </source>
</evidence>
<evidence type="ECO:0000259" key="7">
    <source>
        <dbReference type="PROSITE" id="PS50850"/>
    </source>
</evidence>
<evidence type="ECO:0000256" key="6">
    <source>
        <dbReference type="SAM" id="Phobius"/>
    </source>
</evidence>
<dbReference type="RefSeq" id="WP_350280641.1">
    <property type="nucleotide sequence ID" value="NZ_CP158165.1"/>
</dbReference>
<evidence type="ECO:0000256" key="2">
    <source>
        <dbReference type="ARBA" id="ARBA00022475"/>
    </source>
</evidence>
<feature type="transmembrane region" description="Helical" evidence="6">
    <location>
        <begin position="371"/>
        <end position="395"/>
    </location>
</feature>
<dbReference type="InterPro" id="IPR036259">
    <property type="entry name" value="MFS_trans_sf"/>
</dbReference>
<dbReference type="Pfam" id="PF07690">
    <property type="entry name" value="MFS_1"/>
    <property type="match status" value="2"/>
</dbReference>
<dbReference type="PROSITE" id="PS50850">
    <property type="entry name" value="MFS"/>
    <property type="match status" value="1"/>
</dbReference>
<dbReference type="EMBL" id="CP158165">
    <property type="protein sequence ID" value="XBV27861.1"/>
    <property type="molecule type" value="Genomic_DNA"/>
</dbReference>
<dbReference type="PRINTS" id="PR01988">
    <property type="entry name" value="EXPORTERBACE"/>
</dbReference>
<comment type="subcellular location">
    <subcellularLocation>
        <location evidence="1">Cell membrane</location>
        <topology evidence="1">Multi-pass membrane protein</topology>
    </subcellularLocation>
</comment>
<gene>
    <name evidence="8" type="ORF">ABN611_15845</name>
</gene>
<feature type="transmembrane region" description="Helical" evidence="6">
    <location>
        <begin position="168"/>
        <end position="186"/>
    </location>
</feature>
<feature type="transmembrane region" description="Helical" evidence="6">
    <location>
        <begin position="306"/>
        <end position="329"/>
    </location>
</feature>
<reference evidence="8" key="1">
    <citation type="submission" date="2024-06" db="EMBL/GenBank/DDBJ databases">
        <title>Kribbella sp. strain HUAS MG21 genome sequences.</title>
        <authorList>
            <person name="Mo P."/>
        </authorList>
    </citation>
    <scope>NUCLEOTIDE SEQUENCE</scope>
    <source>
        <strain evidence="8">HUAS MG21</strain>
    </source>
</reference>
<name>A0AAU7TML3_9ACTN</name>
<dbReference type="GO" id="GO:0005886">
    <property type="term" value="C:plasma membrane"/>
    <property type="evidence" value="ECO:0007669"/>
    <property type="project" value="UniProtKB-SubCell"/>
</dbReference>
<dbReference type="SUPFAM" id="SSF103473">
    <property type="entry name" value="MFS general substrate transporter"/>
    <property type="match status" value="1"/>
</dbReference>
<dbReference type="AlphaFoldDB" id="A0AAU7TML3"/>
<evidence type="ECO:0000256" key="4">
    <source>
        <dbReference type="ARBA" id="ARBA00022989"/>
    </source>
</evidence>
<evidence type="ECO:0000256" key="1">
    <source>
        <dbReference type="ARBA" id="ARBA00004651"/>
    </source>
</evidence>
<organism evidence="8">
    <name type="scientific">Kribbella sp. HUAS MG21</name>
    <dbReference type="NCBI Taxonomy" id="3160966"/>
    <lineage>
        <taxon>Bacteria</taxon>
        <taxon>Bacillati</taxon>
        <taxon>Actinomycetota</taxon>
        <taxon>Actinomycetes</taxon>
        <taxon>Propionibacteriales</taxon>
        <taxon>Kribbellaceae</taxon>
        <taxon>Kribbella</taxon>
    </lineage>
</organism>
<dbReference type="InterPro" id="IPR011701">
    <property type="entry name" value="MFS"/>
</dbReference>